<dbReference type="Gene3D" id="3.30.70.890">
    <property type="entry name" value="GHMP kinase, C-terminal domain"/>
    <property type="match status" value="1"/>
</dbReference>
<feature type="active site" evidence="9">
    <location>
        <position position="146"/>
    </location>
</feature>
<accession>A0A926DW37</accession>
<comment type="similarity">
    <text evidence="1 9">Belongs to the GHMP kinase family. IspE subfamily.</text>
</comment>
<dbReference type="InterPro" id="IPR004424">
    <property type="entry name" value="IspE"/>
</dbReference>
<keyword evidence="9" id="KW-0414">Isoprene biosynthesis</keyword>
<evidence type="ECO:0000256" key="5">
    <source>
        <dbReference type="ARBA" id="ARBA00022741"/>
    </source>
</evidence>
<feature type="binding site" evidence="9">
    <location>
        <begin position="104"/>
        <end position="114"/>
    </location>
    <ligand>
        <name>ATP</name>
        <dbReference type="ChEBI" id="CHEBI:30616"/>
    </ligand>
</feature>
<dbReference type="AlphaFoldDB" id="A0A926DW37"/>
<dbReference type="RefSeq" id="WP_249289919.1">
    <property type="nucleotide sequence ID" value="NZ_JACRSQ010000023.1"/>
</dbReference>
<sequence length="316" mass="34821">MVEVSGQSKPKAVYQRAYAKINLTIEIFNRRPDGYHEVSMLMQSVRLWDDVKIVAAQTPEIHMSCNIPFLKADEKNIAYRAAKLMQERFSIQQGVLIELGKQIPIAAGLAGGSADAAAVIRGMNRLFHLNLSAAQMMQIGAEIGSDVPFCVIGGTCLATGRGEKVQRVKPMPDAHIVLIKPNFGISTPWAYEHFDQKAAETRPNEGKMLEAIERRDLAAVGRELVNMLEPAAIQEYPVIAQIKEDLLHMGAAGAAMSGSGPTVFGLFSRYDQARAAVRLCKGKYPWRYQVMCCRVYSPVGRRRNGKGQSSQRGDTL</sequence>
<dbReference type="PANTHER" id="PTHR43527">
    <property type="entry name" value="4-DIPHOSPHOCYTIDYL-2-C-METHYL-D-ERYTHRITOL KINASE, CHLOROPLASTIC"/>
    <property type="match status" value="1"/>
</dbReference>
<keyword evidence="7 9" id="KW-0067">ATP-binding</keyword>
<dbReference type="InterPro" id="IPR013750">
    <property type="entry name" value="GHMP_kinase_C_dom"/>
</dbReference>
<dbReference type="InterPro" id="IPR014721">
    <property type="entry name" value="Ribsml_uS5_D2-typ_fold_subgr"/>
</dbReference>
<comment type="pathway">
    <text evidence="9">Isoprenoid biosynthesis; isopentenyl diphosphate biosynthesis via DXP pathway; isopentenyl diphosphate from 1-deoxy-D-xylulose 5-phosphate: step 3/6.</text>
</comment>
<dbReference type="SUPFAM" id="SSF54211">
    <property type="entry name" value="Ribosomal protein S5 domain 2-like"/>
    <property type="match status" value="1"/>
</dbReference>
<protein>
    <recommendedName>
        <fullName evidence="3 9">4-diphosphocytidyl-2-C-methyl-D-erythritol kinase</fullName>
        <shortName evidence="9">CMK</shortName>
        <ecNumber evidence="2 9">2.7.1.148</ecNumber>
    </recommendedName>
    <alternativeName>
        <fullName evidence="8 9">4-(cytidine-5'-diphospho)-2-C-methyl-D-erythritol kinase</fullName>
    </alternativeName>
</protein>
<dbReference type="GO" id="GO:0005524">
    <property type="term" value="F:ATP binding"/>
    <property type="evidence" value="ECO:0007669"/>
    <property type="project" value="UniProtKB-UniRule"/>
</dbReference>
<evidence type="ECO:0000256" key="9">
    <source>
        <dbReference type="HAMAP-Rule" id="MF_00061"/>
    </source>
</evidence>
<dbReference type="InterPro" id="IPR006204">
    <property type="entry name" value="GHMP_kinase_N_dom"/>
</dbReference>
<dbReference type="PIRSF" id="PIRSF010376">
    <property type="entry name" value="IspE"/>
    <property type="match status" value="1"/>
</dbReference>
<gene>
    <name evidence="9" type="primary">ispE</name>
    <name evidence="12" type="ORF">H8730_13130</name>
</gene>
<comment type="catalytic activity">
    <reaction evidence="9">
        <text>4-CDP-2-C-methyl-D-erythritol + ATP = 4-CDP-2-C-methyl-D-erythritol 2-phosphate + ADP + H(+)</text>
        <dbReference type="Rhea" id="RHEA:18437"/>
        <dbReference type="ChEBI" id="CHEBI:15378"/>
        <dbReference type="ChEBI" id="CHEBI:30616"/>
        <dbReference type="ChEBI" id="CHEBI:57823"/>
        <dbReference type="ChEBI" id="CHEBI:57919"/>
        <dbReference type="ChEBI" id="CHEBI:456216"/>
        <dbReference type="EC" id="2.7.1.148"/>
    </reaction>
</comment>
<evidence type="ECO:0000256" key="7">
    <source>
        <dbReference type="ARBA" id="ARBA00022840"/>
    </source>
</evidence>
<organism evidence="12 13">
    <name type="scientific">Bianquea renquensis</name>
    <dbReference type="NCBI Taxonomy" id="2763661"/>
    <lineage>
        <taxon>Bacteria</taxon>
        <taxon>Bacillati</taxon>
        <taxon>Bacillota</taxon>
        <taxon>Clostridia</taxon>
        <taxon>Eubacteriales</taxon>
        <taxon>Bianqueaceae</taxon>
        <taxon>Bianquea</taxon>
    </lineage>
</organism>
<dbReference type="PANTHER" id="PTHR43527:SF2">
    <property type="entry name" value="4-DIPHOSPHOCYTIDYL-2-C-METHYL-D-ERYTHRITOL KINASE, CHLOROPLASTIC"/>
    <property type="match status" value="1"/>
</dbReference>
<evidence type="ECO:0000256" key="1">
    <source>
        <dbReference type="ARBA" id="ARBA00009684"/>
    </source>
</evidence>
<feature type="domain" description="GHMP kinase N-terminal" evidence="10">
    <location>
        <begin position="76"/>
        <end position="154"/>
    </location>
</feature>
<dbReference type="SUPFAM" id="SSF55060">
    <property type="entry name" value="GHMP Kinase, C-terminal domain"/>
    <property type="match status" value="1"/>
</dbReference>
<proteinExistence type="inferred from homology"/>
<dbReference type="NCBIfam" id="NF011202">
    <property type="entry name" value="PRK14608.1"/>
    <property type="match status" value="1"/>
</dbReference>
<evidence type="ECO:0000313" key="12">
    <source>
        <dbReference type="EMBL" id="MBC8544484.1"/>
    </source>
</evidence>
<keyword evidence="5 9" id="KW-0547">Nucleotide-binding</keyword>
<dbReference type="HAMAP" id="MF_00061">
    <property type="entry name" value="IspE"/>
    <property type="match status" value="1"/>
</dbReference>
<dbReference type="GO" id="GO:0016114">
    <property type="term" value="P:terpenoid biosynthetic process"/>
    <property type="evidence" value="ECO:0007669"/>
    <property type="project" value="UniProtKB-UniRule"/>
</dbReference>
<dbReference type="InterPro" id="IPR020568">
    <property type="entry name" value="Ribosomal_Su5_D2-typ_SF"/>
</dbReference>
<keyword evidence="6 9" id="KW-0418">Kinase</keyword>
<dbReference type="GO" id="GO:0050515">
    <property type="term" value="F:4-(cytidine 5'-diphospho)-2-C-methyl-D-erythritol kinase activity"/>
    <property type="evidence" value="ECO:0007669"/>
    <property type="project" value="UniProtKB-UniRule"/>
</dbReference>
<evidence type="ECO:0000256" key="4">
    <source>
        <dbReference type="ARBA" id="ARBA00022679"/>
    </source>
</evidence>
<dbReference type="NCBIfam" id="TIGR00154">
    <property type="entry name" value="ispE"/>
    <property type="match status" value="1"/>
</dbReference>
<keyword evidence="13" id="KW-1185">Reference proteome</keyword>
<evidence type="ECO:0000256" key="3">
    <source>
        <dbReference type="ARBA" id="ARBA00017473"/>
    </source>
</evidence>
<evidence type="ECO:0000313" key="13">
    <source>
        <dbReference type="Proteomes" id="UP000657006"/>
    </source>
</evidence>
<keyword evidence="4 9" id="KW-0808">Transferase</keyword>
<dbReference type="Proteomes" id="UP000657006">
    <property type="component" value="Unassembled WGS sequence"/>
</dbReference>
<evidence type="ECO:0000256" key="8">
    <source>
        <dbReference type="ARBA" id="ARBA00032554"/>
    </source>
</evidence>
<dbReference type="Pfam" id="PF00288">
    <property type="entry name" value="GHMP_kinases_N"/>
    <property type="match status" value="1"/>
</dbReference>
<feature type="active site" evidence="9">
    <location>
        <position position="20"/>
    </location>
</feature>
<comment type="caution">
    <text evidence="12">The sequence shown here is derived from an EMBL/GenBank/DDBJ whole genome shotgun (WGS) entry which is preliminary data.</text>
</comment>
<feature type="domain" description="GHMP kinase C-terminal" evidence="11">
    <location>
        <begin position="208"/>
        <end position="280"/>
    </location>
</feature>
<evidence type="ECO:0000259" key="10">
    <source>
        <dbReference type="Pfam" id="PF00288"/>
    </source>
</evidence>
<dbReference type="InterPro" id="IPR036554">
    <property type="entry name" value="GHMP_kinase_C_sf"/>
</dbReference>
<dbReference type="EC" id="2.7.1.148" evidence="2 9"/>
<dbReference type="Gene3D" id="3.30.230.10">
    <property type="match status" value="1"/>
</dbReference>
<name>A0A926DW37_9FIRM</name>
<comment type="function">
    <text evidence="9">Catalyzes the phosphorylation of the position 2 hydroxy group of 4-diphosphocytidyl-2C-methyl-D-erythritol.</text>
</comment>
<evidence type="ECO:0000259" key="11">
    <source>
        <dbReference type="Pfam" id="PF08544"/>
    </source>
</evidence>
<dbReference type="GO" id="GO:0019288">
    <property type="term" value="P:isopentenyl diphosphate biosynthetic process, methylerythritol 4-phosphate pathway"/>
    <property type="evidence" value="ECO:0007669"/>
    <property type="project" value="UniProtKB-UniRule"/>
</dbReference>
<reference evidence="12" key="1">
    <citation type="submission" date="2020-08" db="EMBL/GenBank/DDBJ databases">
        <title>Genome public.</title>
        <authorList>
            <person name="Liu C."/>
            <person name="Sun Q."/>
        </authorList>
    </citation>
    <scope>NUCLEOTIDE SEQUENCE</scope>
    <source>
        <strain evidence="12">NSJ-32</strain>
    </source>
</reference>
<evidence type="ECO:0000256" key="6">
    <source>
        <dbReference type="ARBA" id="ARBA00022777"/>
    </source>
</evidence>
<evidence type="ECO:0000256" key="2">
    <source>
        <dbReference type="ARBA" id="ARBA00012052"/>
    </source>
</evidence>
<dbReference type="EMBL" id="JACRSQ010000023">
    <property type="protein sequence ID" value="MBC8544484.1"/>
    <property type="molecule type" value="Genomic_DNA"/>
</dbReference>
<dbReference type="Pfam" id="PF08544">
    <property type="entry name" value="GHMP_kinases_C"/>
    <property type="match status" value="1"/>
</dbReference>